<proteinExistence type="predicted"/>
<dbReference type="SUPFAM" id="SSF75620">
    <property type="entry name" value="Release factor"/>
    <property type="match status" value="1"/>
</dbReference>
<dbReference type="EMBL" id="EU826466">
    <property type="protein sequence ID" value="ACH62010.1"/>
    <property type="molecule type" value="Genomic_DNA"/>
</dbReference>
<gene>
    <name evidence="1" type="primary">2</name>
    <name evidence="1" type="ORF">MYRNA_2</name>
</gene>
<sequence length="129" mass="14499">MTPEDKIAVKLLVLIEGVADHKMDGHQRVGLATEIVGDIRELLEPEPEESLVREQDIRIDVYSDAVPNGAWSVKLTHIPTGIVYTANSTHHRSQLEAKATLIARLETKLRWRELEAKWVAEGVFGNDDH</sequence>
<dbReference type="Gene3D" id="3.30.160.20">
    <property type="match status" value="1"/>
</dbReference>
<dbReference type="InterPro" id="IPR045853">
    <property type="entry name" value="Pep_chain_release_fac_I_sf"/>
</dbReference>
<dbReference type="RefSeq" id="YP_002224920.1">
    <property type="nucleotide sequence ID" value="NC_011273.1"/>
</dbReference>
<protein>
    <submittedName>
        <fullName evidence="1">RF-2 protein</fullName>
    </submittedName>
</protein>
<name>B5LJ13_9CAUD</name>
<reference evidence="1 2" key="1">
    <citation type="submission" date="2008-06" db="EMBL/GenBank/DDBJ databases">
        <authorList>
            <person name="Smith A.L."/>
            <person name="Paladin E.C."/>
            <person name="Jacobs-Sera D."/>
            <person name="Hendirx R.W."/>
            <person name="Hatfull G.F."/>
        </authorList>
    </citation>
    <scope>NUCLEOTIDE SEQUENCE [LARGE SCALE GENOMIC DNA]</scope>
</reference>
<evidence type="ECO:0000313" key="1">
    <source>
        <dbReference type="EMBL" id="ACH62010.1"/>
    </source>
</evidence>
<dbReference type="GeneID" id="6920662"/>
<evidence type="ECO:0000313" key="2">
    <source>
        <dbReference type="Proteomes" id="UP000001849"/>
    </source>
</evidence>
<keyword evidence="2" id="KW-1185">Reference proteome</keyword>
<accession>B5LJ13</accession>
<dbReference type="KEGG" id="vg:6920662"/>
<dbReference type="Proteomes" id="UP000001849">
    <property type="component" value="Segment"/>
</dbReference>
<organism evidence="1 2">
    <name type="scientific">Mycobacterium phage Myrna</name>
    <dbReference type="NCBI Taxonomy" id="546805"/>
    <lineage>
        <taxon>Viruses</taxon>
        <taxon>Duplodnaviria</taxon>
        <taxon>Heunggongvirae</taxon>
        <taxon>Uroviricota</taxon>
        <taxon>Caudoviricetes</taxon>
        <taxon>Ceeclamvirinae</taxon>
        <taxon>Myrnavirus</taxon>
        <taxon>Myrnavirus myrna</taxon>
    </lineage>
</organism>